<organism evidence="3 4">
    <name type="scientific">Acerihabitans arboris</name>
    <dbReference type="NCBI Taxonomy" id="2691583"/>
    <lineage>
        <taxon>Bacteria</taxon>
        <taxon>Pseudomonadati</taxon>
        <taxon>Pseudomonadota</taxon>
        <taxon>Gammaproteobacteria</taxon>
        <taxon>Enterobacterales</taxon>
        <taxon>Pectobacteriaceae</taxon>
        <taxon>Acerihabitans</taxon>
    </lineage>
</organism>
<evidence type="ECO:0000313" key="3">
    <source>
        <dbReference type="EMBL" id="NDL64108.1"/>
    </source>
</evidence>
<comment type="similarity">
    <text evidence="1">Belongs to the YciI family.</text>
</comment>
<gene>
    <name evidence="3" type="ORF">GRH90_15290</name>
</gene>
<comment type="caution">
    <text evidence="3">The sequence shown here is derived from an EMBL/GenBank/DDBJ whole genome shotgun (WGS) entry which is preliminary data.</text>
</comment>
<dbReference type="InterPro" id="IPR005545">
    <property type="entry name" value="YCII"/>
</dbReference>
<dbReference type="EMBL" id="WUBS01000010">
    <property type="protein sequence ID" value="NDL64108.1"/>
    <property type="molecule type" value="Genomic_DNA"/>
</dbReference>
<dbReference type="Pfam" id="PF03795">
    <property type="entry name" value="YCII"/>
    <property type="match status" value="1"/>
</dbReference>
<dbReference type="RefSeq" id="WP_162366820.1">
    <property type="nucleotide sequence ID" value="NZ_WUBS01000010.1"/>
</dbReference>
<dbReference type="PANTHER" id="PTHR37828:SF1">
    <property type="entry name" value="YCII-RELATED DOMAIN-CONTAINING PROTEIN"/>
    <property type="match status" value="1"/>
</dbReference>
<dbReference type="Proteomes" id="UP000461443">
    <property type="component" value="Unassembled WGS sequence"/>
</dbReference>
<reference evidence="3 4" key="2">
    <citation type="submission" date="2020-02" db="EMBL/GenBank/DDBJ databases">
        <title>The new genus of Enterobacteriales.</title>
        <authorList>
            <person name="Kim I.S."/>
        </authorList>
    </citation>
    <scope>NUCLEOTIDE SEQUENCE [LARGE SCALE GENOMIC DNA]</scope>
    <source>
        <strain evidence="3 4">SAP-6</strain>
    </source>
</reference>
<evidence type="ECO:0000313" key="4">
    <source>
        <dbReference type="Proteomes" id="UP000461443"/>
    </source>
</evidence>
<proteinExistence type="inferred from homology"/>
<reference evidence="3 4" key="1">
    <citation type="submission" date="2019-12" db="EMBL/GenBank/DDBJ databases">
        <authorList>
            <person name="Lee S.D."/>
        </authorList>
    </citation>
    <scope>NUCLEOTIDE SEQUENCE [LARGE SCALE GENOMIC DNA]</scope>
    <source>
        <strain evidence="3 4">SAP-6</strain>
    </source>
</reference>
<name>A0A845SNJ4_9GAMM</name>
<accession>A0A845SNJ4</accession>
<evidence type="ECO:0000256" key="1">
    <source>
        <dbReference type="ARBA" id="ARBA00007689"/>
    </source>
</evidence>
<keyword evidence="4" id="KW-1185">Reference proteome</keyword>
<protein>
    <recommendedName>
        <fullName evidence="2">YCII-related domain-containing protein</fullName>
    </recommendedName>
</protein>
<feature type="domain" description="YCII-related" evidence="2">
    <location>
        <begin position="1"/>
        <end position="79"/>
    </location>
</feature>
<dbReference type="PANTHER" id="PTHR37828">
    <property type="entry name" value="GSR2449 PROTEIN"/>
    <property type="match status" value="1"/>
</dbReference>
<dbReference type="AlphaFoldDB" id="A0A845SNJ4"/>
<dbReference type="InterPro" id="IPR011008">
    <property type="entry name" value="Dimeric_a/b-barrel"/>
</dbReference>
<dbReference type="SUPFAM" id="SSF54909">
    <property type="entry name" value="Dimeric alpha+beta barrel"/>
    <property type="match status" value="1"/>
</dbReference>
<evidence type="ECO:0000259" key="2">
    <source>
        <dbReference type="Pfam" id="PF03795"/>
    </source>
</evidence>
<sequence>MFIVDLTYEEPIEKVEALLEAHLAWLQKYFAAGDFVASGRKVPRIGGIILTRTLARPDLDKILAEDPFTEVANYSITEFAPSRTSEALSALQTI</sequence>